<comment type="caution">
    <text evidence="3">The sequence shown here is derived from an EMBL/GenBank/DDBJ whole genome shotgun (WGS) entry which is preliminary data.</text>
</comment>
<evidence type="ECO:0000313" key="4">
    <source>
        <dbReference type="Proteomes" id="UP001465426"/>
    </source>
</evidence>
<dbReference type="SUPFAM" id="SSF54197">
    <property type="entry name" value="HIT-like"/>
    <property type="match status" value="1"/>
</dbReference>
<evidence type="ECO:0000256" key="1">
    <source>
        <dbReference type="PROSITE-ProRule" id="PRU00464"/>
    </source>
</evidence>
<accession>A0ABV1F3J3</accession>
<reference evidence="3 4" key="1">
    <citation type="submission" date="2024-03" db="EMBL/GenBank/DDBJ databases">
        <title>Human intestinal bacterial collection.</title>
        <authorList>
            <person name="Pauvert C."/>
            <person name="Hitch T.C.A."/>
            <person name="Clavel T."/>
        </authorList>
    </citation>
    <scope>NUCLEOTIDE SEQUENCE [LARGE SCALE GENOMIC DNA]</scope>
    <source>
        <strain evidence="3 4">CLA-SR-H024</strain>
    </source>
</reference>
<dbReference type="InterPro" id="IPR011146">
    <property type="entry name" value="HIT-like"/>
</dbReference>
<keyword evidence="4" id="KW-1185">Reference proteome</keyword>
<dbReference type="PROSITE" id="PS51084">
    <property type="entry name" value="HIT_2"/>
    <property type="match status" value="1"/>
</dbReference>
<dbReference type="Pfam" id="PF01230">
    <property type="entry name" value="HIT"/>
    <property type="match status" value="1"/>
</dbReference>
<name>A0ABV1F3J3_9BACI</name>
<sequence length="109" mass="12430">MTEDFYCDQVLSGKTEVKKVMETNNVLAYYHTNPYYPTHIVAIPKKHISSFITLEAGDNLLLLELLGVIKQVAANVTREHGACRVITNMGDYQDSKHLHWHIVHGKPLR</sequence>
<dbReference type="InterPro" id="IPR001310">
    <property type="entry name" value="Histidine_triad_HIT"/>
</dbReference>
<dbReference type="InterPro" id="IPR036265">
    <property type="entry name" value="HIT-like_sf"/>
</dbReference>
<feature type="short sequence motif" description="Histidine triad motif" evidence="1">
    <location>
        <begin position="97"/>
        <end position="101"/>
    </location>
</feature>
<organism evidence="3 4">
    <name type="scientific">Niallia hominis</name>
    <dbReference type="NCBI Taxonomy" id="3133173"/>
    <lineage>
        <taxon>Bacteria</taxon>
        <taxon>Bacillati</taxon>
        <taxon>Bacillota</taxon>
        <taxon>Bacilli</taxon>
        <taxon>Bacillales</taxon>
        <taxon>Bacillaceae</taxon>
        <taxon>Niallia</taxon>
    </lineage>
</organism>
<protein>
    <submittedName>
        <fullName evidence="3">HIT domain-containing protein</fullName>
    </submittedName>
</protein>
<evidence type="ECO:0000259" key="2">
    <source>
        <dbReference type="PROSITE" id="PS51084"/>
    </source>
</evidence>
<dbReference type="PANTHER" id="PTHR23089">
    <property type="entry name" value="HISTIDINE TRIAD HIT PROTEIN"/>
    <property type="match status" value="1"/>
</dbReference>
<dbReference type="Gene3D" id="3.30.428.10">
    <property type="entry name" value="HIT-like"/>
    <property type="match status" value="1"/>
</dbReference>
<gene>
    <name evidence="3" type="ORF">WMO63_20040</name>
</gene>
<proteinExistence type="predicted"/>
<dbReference type="RefSeq" id="WP_235249601.1">
    <property type="nucleotide sequence ID" value="NZ_JBBMFN010000071.1"/>
</dbReference>
<evidence type="ECO:0000313" key="3">
    <source>
        <dbReference type="EMBL" id="MEQ2467953.1"/>
    </source>
</evidence>
<dbReference type="Proteomes" id="UP001465426">
    <property type="component" value="Unassembled WGS sequence"/>
</dbReference>
<feature type="domain" description="HIT" evidence="2">
    <location>
        <begin position="6"/>
        <end position="109"/>
    </location>
</feature>
<dbReference type="EMBL" id="JBBMFN010000071">
    <property type="protein sequence ID" value="MEQ2467953.1"/>
    <property type="molecule type" value="Genomic_DNA"/>
</dbReference>